<name>A0A8T3C351_DENNO</name>
<evidence type="ECO:0000256" key="1">
    <source>
        <dbReference type="SAM" id="Phobius"/>
    </source>
</evidence>
<keyword evidence="3" id="KW-1185">Reference proteome</keyword>
<organism evidence="2 3">
    <name type="scientific">Dendrobium nobile</name>
    <name type="common">Orchid</name>
    <dbReference type="NCBI Taxonomy" id="94219"/>
    <lineage>
        <taxon>Eukaryota</taxon>
        <taxon>Viridiplantae</taxon>
        <taxon>Streptophyta</taxon>
        <taxon>Embryophyta</taxon>
        <taxon>Tracheophyta</taxon>
        <taxon>Spermatophyta</taxon>
        <taxon>Magnoliopsida</taxon>
        <taxon>Liliopsida</taxon>
        <taxon>Asparagales</taxon>
        <taxon>Orchidaceae</taxon>
        <taxon>Epidendroideae</taxon>
        <taxon>Malaxideae</taxon>
        <taxon>Dendrobiinae</taxon>
        <taxon>Dendrobium</taxon>
    </lineage>
</organism>
<dbReference type="Proteomes" id="UP000829196">
    <property type="component" value="Unassembled WGS sequence"/>
</dbReference>
<keyword evidence="1" id="KW-1133">Transmembrane helix</keyword>
<keyword evidence="1" id="KW-0472">Membrane</keyword>
<accession>A0A8T3C351</accession>
<evidence type="ECO:0000313" key="2">
    <source>
        <dbReference type="EMBL" id="KAI0524071.1"/>
    </source>
</evidence>
<evidence type="ECO:0000313" key="3">
    <source>
        <dbReference type="Proteomes" id="UP000829196"/>
    </source>
</evidence>
<sequence length="90" mass="9989">MNRGVQFLLCERERIPDAKLHFFLSIFKADANLIAANAPFSLLFLVPISFALALNLSPIPHTRSAPVFIPTPLFLLQATNLPSKSCNRNP</sequence>
<keyword evidence="1" id="KW-0812">Transmembrane</keyword>
<dbReference type="EMBL" id="JAGYWB010000004">
    <property type="protein sequence ID" value="KAI0524071.1"/>
    <property type="molecule type" value="Genomic_DNA"/>
</dbReference>
<proteinExistence type="predicted"/>
<comment type="caution">
    <text evidence="2">The sequence shown here is derived from an EMBL/GenBank/DDBJ whole genome shotgun (WGS) entry which is preliminary data.</text>
</comment>
<reference evidence="2" key="1">
    <citation type="journal article" date="2022" name="Front. Genet.">
        <title>Chromosome-Scale Assembly of the Dendrobium nobile Genome Provides Insights Into the Molecular Mechanism of the Biosynthesis of the Medicinal Active Ingredient of Dendrobium.</title>
        <authorList>
            <person name="Xu Q."/>
            <person name="Niu S.-C."/>
            <person name="Li K.-L."/>
            <person name="Zheng P.-J."/>
            <person name="Zhang X.-J."/>
            <person name="Jia Y."/>
            <person name="Liu Y."/>
            <person name="Niu Y.-X."/>
            <person name="Yu L.-H."/>
            <person name="Chen D.-F."/>
            <person name="Zhang G.-Q."/>
        </authorList>
    </citation>
    <scope>NUCLEOTIDE SEQUENCE</scope>
    <source>
        <tissue evidence="2">Leaf</tissue>
    </source>
</reference>
<protein>
    <submittedName>
        <fullName evidence="2">Uncharacterized protein</fullName>
    </submittedName>
</protein>
<gene>
    <name evidence="2" type="ORF">KFK09_003435</name>
</gene>
<feature type="transmembrane region" description="Helical" evidence="1">
    <location>
        <begin position="33"/>
        <end position="54"/>
    </location>
</feature>
<dbReference type="AlphaFoldDB" id="A0A8T3C351"/>